<name>A0A069SCS3_PHOVU</name>
<dbReference type="GO" id="GO:0008253">
    <property type="term" value="F:5'-nucleotidase activity"/>
    <property type="evidence" value="ECO:0007669"/>
    <property type="project" value="InterPro"/>
</dbReference>
<dbReference type="SFLD" id="SFLDS00003">
    <property type="entry name" value="Haloacid_Dehalogenase"/>
    <property type="match status" value="1"/>
</dbReference>
<dbReference type="NCBIfam" id="TIGR01549">
    <property type="entry name" value="HAD-SF-IA-v1"/>
    <property type="match status" value="1"/>
</dbReference>
<dbReference type="RefSeq" id="WP_032953476.1">
    <property type="nucleotide sequence ID" value="NZ_JNHM01000143.1"/>
</dbReference>
<dbReference type="Gene3D" id="3.40.50.1000">
    <property type="entry name" value="HAD superfamily/HAD-like"/>
    <property type="match status" value="1"/>
</dbReference>
<sequence>MYRSIFIDLDDTVWAFTENARDTFQDMYDKYHFDRYFRSFSHFYTLYSGKNEELWNEYGAGRITKDELNEQRFAYPLLQVGVADKVLVKAYSDNFFDDIVYKKKLMPHAREALEYLASAYNLYILSNGFRELQEQKMRSAGVEGYFKKIVLSEDIGVHKPFPEIFYFAMSATQSELHTSLMIGDNWKNDVEGAKNVGMGNVYYNIKGEKSLPFKPGFDMRDWREIVSFL</sequence>
<dbReference type="PANTHER" id="PTHR47478:SF1">
    <property type="entry name" value="PYRIMIDINE 5'-NUCLEOTIDASE YJJG"/>
    <property type="match status" value="1"/>
</dbReference>
<accession>A0A069SCS3</accession>
<dbReference type="SUPFAM" id="SSF56784">
    <property type="entry name" value="HAD-like"/>
    <property type="match status" value="1"/>
</dbReference>
<dbReference type="InterPro" id="IPR052550">
    <property type="entry name" value="Pyrimidine_5'-ntase_YjjG"/>
</dbReference>
<organism evidence="1 2">
    <name type="scientific">Phocaeicola vulgatus str. 3975 RP4</name>
    <dbReference type="NCBI Taxonomy" id="1339352"/>
    <lineage>
        <taxon>Bacteria</taxon>
        <taxon>Pseudomonadati</taxon>
        <taxon>Bacteroidota</taxon>
        <taxon>Bacteroidia</taxon>
        <taxon>Bacteroidales</taxon>
        <taxon>Bacteroidaceae</taxon>
        <taxon>Phocaeicola</taxon>
    </lineage>
</organism>
<dbReference type="InterPro" id="IPR006439">
    <property type="entry name" value="HAD-SF_hydro_IA"/>
</dbReference>
<dbReference type="InterPro" id="IPR011951">
    <property type="entry name" value="HAD-SF_hydro_IA_YjjG/PynA"/>
</dbReference>
<dbReference type="PANTHER" id="PTHR47478">
    <property type="match status" value="1"/>
</dbReference>
<gene>
    <name evidence="1" type="ORF">M099_3812</name>
</gene>
<dbReference type="SFLD" id="SFLDG01129">
    <property type="entry name" value="C1.5:_HAD__Beta-PGM__Phosphata"/>
    <property type="match status" value="1"/>
</dbReference>
<dbReference type="InterPro" id="IPR036412">
    <property type="entry name" value="HAD-like_sf"/>
</dbReference>
<reference evidence="1 2" key="1">
    <citation type="submission" date="2014-04" db="EMBL/GenBank/DDBJ databases">
        <authorList>
            <person name="Sears C."/>
            <person name="Carroll K."/>
            <person name="Sack B.R."/>
            <person name="Qadri F."/>
            <person name="Myers L.L."/>
            <person name="Chung G.-T."/>
            <person name="Escheverria P."/>
            <person name="Fraser C.M."/>
            <person name="Sadzewicz L."/>
            <person name="Shefchek K.A."/>
            <person name="Tallon L."/>
            <person name="Das S.P."/>
            <person name="Daugherty S."/>
            <person name="Mongodin E.F."/>
        </authorList>
    </citation>
    <scope>NUCLEOTIDE SEQUENCE [LARGE SCALE GENOMIC DNA]</scope>
    <source>
        <strain evidence="1 2">3975 RP4</strain>
    </source>
</reference>
<proteinExistence type="predicted"/>
<dbReference type="EMBL" id="JNHM01000143">
    <property type="protein sequence ID" value="KDS45404.1"/>
    <property type="molecule type" value="Genomic_DNA"/>
</dbReference>
<dbReference type="Pfam" id="PF00702">
    <property type="entry name" value="Hydrolase"/>
    <property type="match status" value="1"/>
</dbReference>
<comment type="caution">
    <text evidence="1">The sequence shown here is derived from an EMBL/GenBank/DDBJ whole genome shotgun (WGS) entry which is preliminary data.</text>
</comment>
<dbReference type="NCBIfam" id="TIGR02254">
    <property type="entry name" value="YjjG_YfnB"/>
    <property type="match status" value="1"/>
</dbReference>
<dbReference type="PATRIC" id="fig|1339352.3.peg.3576"/>
<dbReference type="InterPro" id="IPR023198">
    <property type="entry name" value="PGP-like_dom2"/>
</dbReference>
<dbReference type="Gene3D" id="1.10.150.240">
    <property type="entry name" value="Putative phosphatase, domain 2"/>
    <property type="match status" value="1"/>
</dbReference>
<dbReference type="AlphaFoldDB" id="A0A069SCS3"/>
<dbReference type="InterPro" id="IPR023214">
    <property type="entry name" value="HAD_sf"/>
</dbReference>
<evidence type="ECO:0000313" key="1">
    <source>
        <dbReference type="EMBL" id="KDS45404.1"/>
    </source>
</evidence>
<dbReference type="SFLD" id="SFLDG01135">
    <property type="entry name" value="C1.5.6:_HAD__Beta-PGM__Phospha"/>
    <property type="match status" value="1"/>
</dbReference>
<dbReference type="Proteomes" id="UP000027661">
    <property type="component" value="Unassembled WGS sequence"/>
</dbReference>
<protein>
    <submittedName>
        <fullName evidence="1">Haloacid dehalogenase-like hydrolase</fullName>
    </submittedName>
</protein>
<keyword evidence="1" id="KW-0378">Hydrolase</keyword>
<evidence type="ECO:0000313" key="2">
    <source>
        <dbReference type="Proteomes" id="UP000027661"/>
    </source>
</evidence>